<sequence>MTVSLPDDIAAYLEGEENASAAVADALRARLDRAAATAAMLRAVGIEVTEEGVARVHGKLPRLTAAQRAENARRRDLVADGTWPADSDVAA</sequence>
<keyword evidence="2" id="KW-1185">Reference proteome</keyword>
<reference evidence="1 2" key="1">
    <citation type="journal article" date="2004" name="Syst. Appl. Microbiol.">
        <title>Cryptoendolithic actinomycetes from antarctic sandstone rock samples: Micromonospora endolithica sp. nov. and two isolates related to Micromonospora coerulea Jensen 1932.</title>
        <authorList>
            <person name="Hirsch P."/>
            <person name="Mevs U."/>
            <person name="Kroppenstedt R.M."/>
            <person name="Schumann P."/>
            <person name="Stackebrandt E."/>
        </authorList>
    </citation>
    <scope>NUCLEOTIDE SEQUENCE [LARGE SCALE GENOMIC DNA]</scope>
    <source>
        <strain evidence="1 2">JCM 12677</strain>
    </source>
</reference>
<proteinExistence type="predicted"/>
<evidence type="ECO:0000313" key="1">
    <source>
        <dbReference type="EMBL" id="RKN39416.1"/>
    </source>
</evidence>
<dbReference type="Proteomes" id="UP000281726">
    <property type="component" value="Unassembled WGS sequence"/>
</dbReference>
<accession>A0A3A9YW12</accession>
<dbReference type="AlphaFoldDB" id="A0A3A9YW12"/>
<protein>
    <submittedName>
        <fullName evidence="1">Uncharacterized protein</fullName>
    </submittedName>
</protein>
<evidence type="ECO:0000313" key="2">
    <source>
        <dbReference type="Proteomes" id="UP000281726"/>
    </source>
</evidence>
<comment type="caution">
    <text evidence="1">The sequence shown here is derived from an EMBL/GenBank/DDBJ whole genome shotgun (WGS) entry which is preliminary data.</text>
</comment>
<organism evidence="1 2">
    <name type="scientific">Micromonospora endolithica</name>
    <dbReference type="NCBI Taxonomy" id="230091"/>
    <lineage>
        <taxon>Bacteria</taxon>
        <taxon>Bacillati</taxon>
        <taxon>Actinomycetota</taxon>
        <taxon>Actinomycetes</taxon>
        <taxon>Micromonosporales</taxon>
        <taxon>Micromonosporaceae</taxon>
        <taxon>Micromonospora</taxon>
    </lineage>
</organism>
<name>A0A3A9YW12_9ACTN</name>
<gene>
    <name evidence="1" type="ORF">D7223_29270</name>
</gene>
<dbReference type="EMBL" id="RBAK01000017">
    <property type="protein sequence ID" value="RKN39416.1"/>
    <property type="molecule type" value="Genomic_DNA"/>
</dbReference>